<evidence type="ECO:0000256" key="2">
    <source>
        <dbReference type="ARBA" id="ARBA00022771"/>
    </source>
</evidence>
<dbReference type="OrthoDB" id="6105938at2759"/>
<dbReference type="Proteomes" id="UP001152607">
    <property type="component" value="Unassembled WGS sequence"/>
</dbReference>
<dbReference type="PROSITE" id="PS00028">
    <property type="entry name" value="ZINC_FINGER_C2H2_1"/>
    <property type="match status" value="1"/>
</dbReference>
<dbReference type="InterPro" id="IPR022755">
    <property type="entry name" value="Znf_C2H2_jaz"/>
</dbReference>
<evidence type="ECO:0000256" key="1">
    <source>
        <dbReference type="ARBA" id="ARBA00022723"/>
    </source>
</evidence>
<dbReference type="AlphaFoldDB" id="A0A9W4UQ66"/>
<feature type="domain" description="C2H2-type" evidence="5">
    <location>
        <begin position="3"/>
        <end position="28"/>
    </location>
</feature>
<evidence type="ECO:0000259" key="5">
    <source>
        <dbReference type="PROSITE" id="PS50157"/>
    </source>
</evidence>
<dbReference type="InterPro" id="IPR036236">
    <property type="entry name" value="Znf_C2H2_sf"/>
</dbReference>
<name>A0A9W4UQ66_9PLEO</name>
<proteinExistence type="predicted"/>
<dbReference type="InterPro" id="IPR013087">
    <property type="entry name" value="Znf_C2H2_type"/>
</dbReference>
<protein>
    <recommendedName>
        <fullName evidence="5">C2H2-type domain-containing protein</fullName>
    </recommendedName>
</protein>
<keyword evidence="2 4" id="KW-0863">Zinc-finger</keyword>
<accession>A0A9W4UQ66</accession>
<evidence type="ECO:0000256" key="4">
    <source>
        <dbReference type="PROSITE-ProRule" id="PRU00042"/>
    </source>
</evidence>
<dbReference type="Gene3D" id="3.30.160.60">
    <property type="entry name" value="Classic Zinc Finger"/>
    <property type="match status" value="2"/>
</dbReference>
<organism evidence="6 7">
    <name type="scientific">Periconia digitata</name>
    <dbReference type="NCBI Taxonomy" id="1303443"/>
    <lineage>
        <taxon>Eukaryota</taxon>
        <taxon>Fungi</taxon>
        <taxon>Dikarya</taxon>
        <taxon>Ascomycota</taxon>
        <taxon>Pezizomycotina</taxon>
        <taxon>Dothideomycetes</taxon>
        <taxon>Pleosporomycetidae</taxon>
        <taxon>Pleosporales</taxon>
        <taxon>Massarineae</taxon>
        <taxon>Periconiaceae</taxon>
        <taxon>Periconia</taxon>
    </lineage>
</organism>
<gene>
    <name evidence="6" type="ORF">PDIGIT_LOCUS14114</name>
</gene>
<evidence type="ECO:0000313" key="7">
    <source>
        <dbReference type="Proteomes" id="UP001152607"/>
    </source>
</evidence>
<evidence type="ECO:0000313" key="6">
    <source>
        <dbReference type="EMBL" id="CAI6340928.1"/>
    </source>
</evidence>
<keyword evidence="3" id="KW-0862">Zinc</keyword>
<dbReference type="GO" id="GO:0008270">
    <property type="term" value="F:zinc ion binding"/>
    <property type="evidence" value="ECO:0007669"/>
    <property type="project" value="UniProtKB-KW"/>
</dbReference>
<feature type="domain" description="C2H2-type" evidence="5">
    <location>
        <begin position="83"/>
        <end position="110"/>
    </location>
</feature>
<keyword evidence="7" id="KW-1185">Reference proteome</keyword>
<reference evidence="6" key="1">
    <citation type="submission" date="2023-01" db="EMBL/GenBank/DDBJ databases">
        <authorList>
            <person name="Van Ghelder C."/>
            <person name="Rancurel C."/>
        </authorList>
    </citation>
    <scope>NUCLEOTIDE SEQUENCE</scope>
    <source>
        <strain evidence="6">CNCM I-4278</strain>
    </source>
</reference>
<dbReference type="Pfam" id="PF12171">
    <property type="entry name" value="zf-C2H2_jaz"/>
    <property type="match status" value="1"/>
</dbReference>
<dbReference type="SMART" id="SM00355">
    <property type="entry name" value="ZnF_C2H2"/>
    <property type="match status" value="3"/>
</dbReference>
<dbReference type="SUPFAM" id="SSF57667">
    <property type="entry name" value="beta-beta-alpha zinc fingers"/>
    <property type="match status" value="1"/>
</dbReference>
<dbReference type="PROSITE" id="PS50157">
    <property type="entry name" value="ZINC_FINGER_C2H2_2"/>
    <property type="match status" value="2"/>
</dbReference>
<evidence type="ECO:0000256" key="3">
    <source>
        <dbReference type="ARBA" id="ARBA00022833"/>
    </source>
</evidence>
<comment type="caution">
    <text evidence="6">The sequence shown here is derived from an EMBL/GenBank/DDBJ whole genome shotgun (WGS) entry which is preliminary data.</text>
</comment>
<keyword evidence="1" id="KW-0479">Metal-binding</keyword>
<dbReference type="EMBL" id="CAOQHR010000011">
    <property type="protein sequence ID" value="CAI6340928.1"/>
    <property type="molecule type" value="Genomic_DNA"/>
</dbReference>
<sequence>MTVWCRRCSRRFGKYSALRQHVRDSQNHYECNICQFDGETWDELLDHARGEQCGIVCQGCDGGLGEIWSNDGNGYWEHVKQENVCMICDRHFENPNNLRQHEISHRQKNVECYRCNDTFKTYGGMASSIV</sequence>